<dbReference type="EMBL" id="AMCI01002775">
    <property type="protein sequence ID" value="EJX01884.1"/>
    <property type="molecule type" value="Genomic_DNA"/>
</dbReference>
<accession>J9G4U1</accession>
<reference evidence="1" key="1">
    <citation type="journal article" date="2012" name="PLoS ONE">
        <title>Gene sets for utilization of primary and secondary nutrition supplies in the distal gut of endangered iberian lynx.</title>
        <authorList>
            <person name="Alcaide M."/>
            <person name="Messina E."/>
            <person name="Richter M."/>
            <person name="Bargiela R."/>
            <person name="Peplies J."/>
            <person name="Huws S.A."/>
            <person name="Newbold C.J."/>
            <person name="Golyshin P.N."/>
            <person name="Simon M.A."/>
            <person name="Lopez G."/>
            <person name="Yakimov M.M."/>
            <person name="Ferrer M."/>
        </authorList>
    </citation>
    <scope>NUCLEOTIDE SEQUENCE</scope>
</reference>
<proteinExistence type="predicted"/>
<sequence length="45" mass="5577">MNRLCLMHIIRRMLLPIFFCLKKCMNCLLHLILRLIWLCRFCLLN</sequence>
<gene>
    <name evidence="1" type="ORF">EVA_10010</name>
</gene>
<comment type="caution">
    <text evidence="1">The sequence shown here is derived from an EMBL/GenBank/DDBJ whole genome shotgun (WGS) entry which is preliminary data.</text>
</comment>
<dbReference type="AlphaFoldDB" id="J9G4U1"/>
<organism evidence="1">
    <name type="scientific">gut metagenome</name>
    <dbReference type="NCBI Taxonomy" id="749906"/>
    <lineage>
        <taxon>unclassified sequences</taxon>
        <taxon>metagenomes</taxon>
        <taxon>organismal metagenomes</taxon>
    </lineage>
</organism>
<protein>
    <submittedName>
        <fullName evidence="1">Uncharacterized protein</fullName>
    </submittedName>
</protein>
<name>J9G4U1_9ZZZZ</name>
<evidence type="ECO:0000313" key="1">
    <source>
        <dbReference type="EMBL" id="EJX01884.1"/>
    </source>
</evidence>